<evidence type="ECO:0000313" key="2">
    <source>
        <dbReference type="Proteomes" id="UP000187203"/>
    </source>
</evidence>
<protein>
    <submittedName>
        <fullName evidence="1">BIR protein</fullName>
    </submittedName>
</protein>
<organism evidence="1 2">
    <name type="scientific">Corchorus olitorius</name>
    <dbReference type="NCBI Taxonomy" id="93759"/>
    <lineage>
        <taxon>Eukaryota</taxon>
        <taxon>Viridiplantae</taxon>
        <taxon>Streptophyta</taxon>
        <taxon>Embryophyta</taxon>
        <taxon>Tracheophyta</taxon>
        <taxon>Spermatophyta</taxon>
        <taxon>Magnoliopsida</taxon>
        <taxon>eudicotyledons</taxon>
        <taxon>Gunneridae</taxon>
        <taxon>Pentapetalae</taxon>
        <taxon>rosids</taxon>
        <taxon>malvids</taxon>
        <taxon>Malvales</taxon>
        <taxon>Malvaceae</taxon>
        <taxon>Grewioideae</taxon>
        <taxon>Apeibeae</taxon>
        <taxon>Corchorus</taxon>
    </lineage>
</organism>
<dbReference type="AlphaFoldDB" id="A0A1R3L396"/>
<evidence type="ECO:0000313" key="1">
    <source>
        <dbReference type="EMBL" id="OMP13750.1"/>
    </source>
</evidence>
<dbReference type="Proteomes" id="UP000187203">
    <property type="component" value="Unassembled WGS sequence"/>
</dbReference>
<accession>A0A1R3L396</accession>
<sequence>MLPALRNAEYNGLIAAPGTPKAVVMPSFFHHRNCGINRSHLRHGCLQEGE</sequence>
<keyword evidence="2" id="KW-1185">Reference proteome</keyword>
<gene>
    <name evidence="1" type="ORF">COLO4_01025</name>
</gene>
<reference evidence="2" key="1">
    <citation type="submission" date="2013-09" db="EMBL/GenBank/DDBJ databases">
        <title>Corchorus olitorius genome sequencing.</title>
        <authorList>
            <person name="Alam M."/>
            <person name="Haque M.S."/>
            <person name="Islam M.S."/>
            <person name="Emdad E.M."/>
            <person name="Islam M.M."/>
            <person name="Ahmed B."/>
            <person name="Halim A."/>
            <person name="Hossen Q.M.M."/>
            <person name="Hossain M.Z."/>
            <person name="Ahmed R."/>
            <person name="Khan M.M."/>
            <person name="Islam R."/>
            <person name="Rashid M.M."/>
            <person name="Khan S.A."/>
            <person name="Rahman M.S."/>
            <person name="Alam M."/>
            <person name="Yahiya A.S."/>
            <person name="Khan M.S."/>
            <person name="Azam M.S."/>
            <person name="Haque T."/>
            <person name="Lashkar M.Z.H."/>
            <person name="Akhand A.I."/>
            <person name="Morshed G."/>
            <person name="Roy S."/>
            <person name="Uddin K.S."/>
            <person name="Rabeya T."/>
            <person name="Hossain A.S."/>
            <person name="Chowdhury A."/>
            <person name="Snigdha A.R."/>
            <person name="Mortoza M.S."/>
            <person name="Matin S.A."/>
            <person name="Hoque S.M.E."/>
            <person name="Islam M.K."/>
            <person name="Roy D.K."/>
            <person name="Haider R."/>
            <person name="Moosa M.M."/>
            <person name="Elias S.M."/>
            <person name="Hasan A.M."/>
            <person name="Jahan S."/>
            <person name="Shafiuddin M."/>
            <person name="Mahmood N."/>
            <person name="Shommy N.S."/>
        </authorList>
    </citation>
    <scope>NUCLEOTIDE SEQUENCE [LARGE SCALE GENOMIC DNA]</scope>
    <source>
        <strain evidence="2">cv. O-4</strain>
    </source>
</reference>
<name>A0A1R3L396_9ROSI</name>
<dbReference type="EMBL" id="AWUE01003370">
    <property type="protein sequence ID" value="OMP13750.1"/>
    <property type="molecule type" value="Genomic_DNA"/>
</dbReference>
<feature type="non-terminal residue" evidence="1">
    <location>
        <position position="50"/>
    </location>
</feature>
<comment type="caution">
    <text evidence="1">The sequence shown here is derived from an EMBL/GenBank/DDBJ whole genome shotgun (WGS) entry which is preliminary data.</text>
</comment>
<proteinExistence type="predicted"/>